<comment type="catalytic activity">
    <reaction evidence="13">
        <text>UMP + ATP = UDP + ADP</text>
        <dbReference type="Rhea" id="RHEA:24400"/>
        <dbReference type="ChEBI" id="CHEBI:30616"/>
        <dbReference type="ChEBI" id="CHEBI:57865"/>
        <dbReference type="ChEBI" id="CHEBI:58223"/>
        <dbReference type="ChEBI" id="CHEBI:456216"/>
        <dbReference type="EC" id="2.7.4.22"/>
    </reaction>
</comment>
<evidence type="ECO:0000256" key="8">
    <source>
        <dbReference type="ARBA" id="ARBA00022741"/>
    </source>
</evidence>
<keyword evidence="6" id="KW-0963">Cytoplasm</keyword>
<evidence type="ECO:0000256" key="13">
    <source>
        <dbReference type="ARBA" id="ARBA00047767"/>
    </source>
</evidence>
<reference evidence="15 16" key="1">
    <citation type="submission" date="2017-04" db="EMBL/GenBank/DDBJ databases">
        <title>Novel microbial lineages endemic to geothermal iron-oxide mats fill important gaps in the evolutionary history of Archaea.</title>
        <authorList>
            <person name="Jay Z.J."/>
            <person name="Beam J.P."/>
            <person name="Dlakic M."/>
            <person name="Rusch D.B."/>
            <person name="Kozubal M.A."/>
            <person name="Inskeep W.P."/>
        </authorList>
    </citation>
    <scope>NUCLEOTIDE SEQUENCE [LARGE SCALE GENOMIC DNA]</scope>
    <source>
        <strain evidence="15">OSP_D</strain>
    </source>
</reference>
<keyword evidence="9" id="KW-0418">Kinase</keyword>
<dbReference type="UniPathway" id="UPA00159">
    <property type="reaction ID" value="UER00275"/>
</dbReference>
<dbReference type="InterPro" id="IPR001048">
    <property type="entry name" value="Asp/Glu/Uridylate_kinase"/>
</dbReference>
<keyword evidence="10" id="KW-0067">ATP-binding</keyword>
<evidence type="ECO:0000256" key="2">
    <source>
        <dbReference type="ARBA" id="ARBA00004791"/>
    </source>
</evidence>
<dbReference type="NCBIfam" id="TIGR02076">
    <property type="entry name" value="pyrH_arch"/>
    <property type="match status" value="1"/>
</dbReference>
<dbReference type="InterPro" id="IPR011817">
    <property type="entry name" value="Uridylate_kinase"/>
</dbReference>
<dbReference type="InterPro" id="IPR036393">
    <property type="entry name" value="AceGlu_kinase-like_sf"/>
</dbReference>
<evidence type="ECO:0000256" key="6">
    <source>
        <dbReference type="ARBA" id="ARBA00022490"/>
    </source>
</evidence>
<feature type="domain" description="Aspartate/glutamate/uridylate kinase" evidence="14">
    <location>
        <begin position="1"/>
        <end position="200"/>
    </location>
</feature>
<dbReference type="Pfam" id="PF00696">
    <property type="entry name" value="AA_kinase"/>
    <property type="match status" value="1"/>
</dbReference>
<evidence type="ECO:0000256" key="3">
    <source>
        <dbReference type="ARBA" id="ARBA00007614"/>
    </source>
</evidence>
<evidence type="ECO:0000256" key="5">
    <source>
        <dbReference type="ARBA" id="ARBA00016403"/>
    </source>
</evidence>
<evidence type="ECO:0000259" key="14">
    <source>
        <dbReference type="Pfam" id="PF00696"/>
    </source>
</evidence>
<dbReference type="SUPFAM" id="SSF53633">
    <property type="entry name" value="Carbamate kinase-like"/>
    <property type="match status" value="1"/>
</dbReference>
<dbReference type="PANTHER" id="PTHR42833">
    <property type="entry name" value="URIDYLATE KINASE"/>
    <property type="match status" value="1"/>
</dbReference>
<dbReference type="GO" id="GO:0005524">
    <property type="term" value="F:ATP binding"/>
    <property type="evidence" value="ECO:0007669"/>
    <property type="project" value="UniProtKB-KW"/>
</dbReference>
<dbReference type="GO" id="GO:0033862">
    <property type="term" value="F:UMP kinase activity"/>
    <property type="evidence" value="ECO:0007669"/>
    <property type="project" value="UniProtKB-EC"/>
</dbReference>
<keyword evidence="7" id="KW-0808">Transferase</keyword>
<dbReference type="InterPro" id="IPR011818">
    <property type="entry name" value="Uridylate_kinase_arch/spir"/>
</dbReference>
<evidence type="ECO:0000313" key="16">
    <source>
        <dbReference type="Proteomes" id="UP000240880"/>
    </source>
</evidence>
<dbReference type="PIRSF" id="PIRSF005650">
    <property type="entry name" value="Uridylate_kin"/>
    <property type="match status" value="1"/>
</dbReference>
<dbReference type="Proteomes" id="UP000240880">
    <property type="component" value="Unassembled WGS sequence"/>
</dbReference>
<protein>
    <recommendedName>
        <fullName evidence="5">Uridylate kinase</fullName>
        <ecNumber evidence="4">2.7.4.22</ecNumber>
    </recommendedName>
    <alternativeName>
        <fullName evidence="12">Uridine monophosphate kinase</fullName>
    </alternativeName>
</protein>
<evidence type="ECO:0000256" key="9">
    <source>
        <dbReference type="ARBA" id="ARBA00022777"/>
    </source>
</evidence>
<comment type="caution">
    <text evidence="15">The sequence shown here is derived from an EMBL/GenBank/DDBJ whole genome shotgun (WGS) entry which is preliminary data.</text>
</comment>
<dbReference type="AlphaFoldDB" id="A0A2R6A9Z5"/>
<dbReference type="PANTHER" id="PTHR42833:SF4">
    <property type="entry name" value="URIDYLATE KINASE PUMPKIN, CHLOROPLASTIC"/>
    <property type="match status" value="1"/>
</dbReference>
<dbReference type="EMBL" id="NEXC01000035">
    <property type="protein sequence ID" value="PSN83135.1"/>
    <property type="molecule type" value="Genomic_DNA"/>
</dbReference>
<evidence type="ECO:0000256" key="7">
    <source>
        <dbReference type="ARBA" id="ARBA00022679"/>
    </source>
</evidence>
<evidence type="ECO:0000256" key="4">
    <source>
        <dbReference type="ARBA" id="ARBA00012899"/>
    </source>
</evidence>
<comment type="pathway">
    <text evidence="2">Pyrimidine metabolism; CTP biosynthesis via de novo pathway; UDP from UMP (UMPK route): step 1/1.</text>
</comment>
<comment type="similarity">
    <text evidence="3">Belongs to the UMP kinase family.</text>
</comment>
<accession>A0A2R6A9Z5</accession>
<keyword evidence="11" id="KW-0665">Pyrimidine biosynthesis</keyword>
<dbReference type="GO" id="GO:0005737">
    <property type="term" value="C:cytoplasm"/>
    <property type="evidence" value="ECO:0007669"/>
    <property type="project" value="UniProtKB-SubCell"/>
</dbReference>
<dbReference type="GO" id="GO:0006225">
    <property type="term" value="P:UDP biosynthetic process"/>
    <property type="evidence" value="ECO:0007669"/>
    <property type="project" value="TreeGrafter"/>
</dbReference>
<sequence>MRFVVKIGGHLLDEGEASFSKYATQIKSLVEAGHRIAVVVGGGNQARRWIELLRTLGSNEAALDEIGIMVSRLNAYVLIQCLPQLAYPLIPTTMQEFDSAWVNSNVVVMGGLTPGQSTTAVAAILAERVNADRLIILTNVDGVYTENPAISSSEFLPQVHIDELAKIVSQKPAFAGTYDLVDDVLIKVLRRSKIPTIITNGRHENIIIEAALFKARGTTIIYE</sequence>
<comment type="subcellular location">
    <subcellularLocation>
        <location evidence="1">Cytoplasm</location>
    </subcellularLocation>
</comment>
<dbReference type="Gene3D" id="3.40.1160.10">
    <property type="entry name" value="Acetylglutamate kinase-like"/>
    <property type="match status" value="1"/>
</dbReference>
<evidence type="ECO:0000256" key="12">
    <source>
        <dbReference type="ARBA" id="ARBA00032092"/>
    </source>
</evidence>
<dbReference type="GO" id="GO:0044210">
    <property type="term" value="P:'de novo' CTP biosynthetic process"/>
    <property type="evidence" value="ECO:0007669"/>
    <property type="project" value="UniProtKB-UniPathway"/>
</dbReference>
<gene>
    <name evidence="15" type="ORF">B9Q01_05770</name>
</gene>
<evidence type="ECO:0000256" key="10">
    <source>
        <dbReference type="ARBA" id="ARBA00022840"/>
    </source>
</evidence>
<keyword evidence="8" id="KW-0547">Nucleotide-binding</keyword>
<name>A0A2R6A9Z5_9ARCH</name>
<evidence type="ECO:0000256" key="1">
    <source>
        <dbReference type="ARBA" id="ARBA00004496"/>
    </source>
</evidence>
<organism evidence="15 16">
    <name type="scientific">Candidatus Marsarchaeota G1 archaeon OSP_D</name>
    <dbReference type="NCBI Taxonomy" id="1978155"/>
    <lineage>
        <taxon>Archaea</taxon>
        <taxon>Candidatus Marsarchaeota</taxon>
        <taxon>Candidatus Marsarchaeota group 1</taxon>
    </lineage>
</organism>
<dbReference type="EC" id="2.7.4.22" evidence="4"/>
<evidence type="ECO:0000256" key="11">
    <source>
        <dbReference type="ARBA" id="ARBA00022975"/>
    </source>
</evidence>
<evidence type="ECO:0000313" key="15">
    <source>
        <dbReference type="EMBL" id="PSN83135.1"/>
    </source>
</evidence>
<proteinExistence type="inferred from homology"/>